<evidence type="ECO:0000256" key="6">
    <source>
        <dbReference type="ARBA" id="ARBA00022989"/>
    </source>
</evidence>
<feature type="transmembrane region" description="Helical" evidence="13">
    <location>
        <begin position="365"/>
        <end position="383"/>
    </location>
</feature>
<keyword evidence="9" id="KW-1015">Disulfide bond</keyword>
<dbReference type="GO" id="GO:0007166">
    <property type="term" value="P:cell surface receptor signaling pathway"/>
    <property type="evidence" value="ECO:0007669"/>
    <property type="project" value="InterPro"/>
</dbReference>
<dbReference type="InterPro" id="IPR010596">
    <property type="entry name" value="Methuselah_N_dom"/>
</dbReference>
<dbReference type="EnsemblMetazoa" id="SCAU013003-RA">
    <property type="protein sequence ID" value="SCAU013003-PA"/>
    <property type="gene ID" value="SCAU013003"/>
</dbReference>
<dbReference type="CDD" id="cd15039">
    <property type="entry name" value="7tmB3_Methuselah-like"/>
    <property type="match status" value="1"/>
</dbReference>
<proteinExistence type="inferred from homology"/>
<organism evidence="15 16">
    <name type="scientific">Stomoxys calcitrans</name>
    <name type="common">Stable fly</name>
    <name type="synonym">Conops calcitrans</name>
    <dbReference type="NCBI Taxonomy" id="35570"/>
    <lineage>
        <taxon>Eukaryota</taxon>
        <taxon>Metazoa</taxon>
        <taxon>Ecdysozoa</taxon>
        <taxon>Arthropoda</taxon>
        <taxon>Hexapoda</taxon>
        <taxon>Insecta</taxon>
        <taxon>Pterygota</taxon>
        <taxon>Neoptera</taxon>
        <taxon>Endopterygota</taxon>
        <taxon>Diptera</taxon>
        <taxon>Brachycera</taxon>
        <taxon>Muscomorpha</taxon>
        <taxon>Muscoidea</taxon>
        <taxon>Muscidae</taxon>
        <taxon>Stomoxys</taxon>
    </lineage>
</organism>
<evidence type="ECO:0000259" key="14">
    <source>
        <dbReference type="PROSITE" id="PS50261"/>
    </source>
</evidence>
<feature type="transmembrane region" description="Helical" evidence="13">
    <location>
        <begin position="194"/>
        <end position="218"/>
    </location>
</feature>
<feature type="domain" description="G-protein coupled receptors family 2 profile 2" evidence="14">
    <location>
        <begin position="157"/>
        <end position="419"/>
    </location>
</feature>
<keyword evidence="16" id="KW-1185">Reference proteome</keyword>
<reference evidence="15" key="1">
    <citation type="submission" date="2020-05" db="UniProtKB">
        <authorList>
            <consortium name="EnsemblMetazoa"/>
        </authorList>
    </citation>
    <scope>IDENTIFICATION</scope>
    <source>
        <strain evidence="15">USDA</strain>
    </source>
</reference>
<dbReference type="Pfam" id="PF06652">
    <property type="entry name" value="Methuselah_N"/>
    <property type="match status" value="1"/>
</dbReference>
<keyword evidence="7" id="KW-0297">G-protein coupled receptor</keyword>
<evidence type="ECO:0000256" key="12">
    <source>
        <dbReference type="ARBA" id="ARBA00023224"/>
    </source>
</evidence>
<evidence type="ECO:0000313" key="16">
    <source>
        <dbReference type="Proteomes" id="UP000095300"/>
    </source>
</evidence>
<feature type="transmembrane region" description="Helical" evidence="13">
    <location>
        <begin position="395"/>
        <end position="417"/>
    </location>
</feature>
<dbReference type="InterPro" id="IPR036272">
    <property type="entry name" value="Methuselah_N_sf"/>
</dbReference>
<evidence type="ECO:0000256" key="1">
    <source>
        <dbReference type="ARBA" id="ARBA00004651"/>
    </source>
</evidence>
<feature type="transmembrane region" description="Helical" evidence="13">
    <location>
        <begin position="320"/>
        <end position="344"/>
    </location>
</feature>
<dbReference type="InterPro" id="IPR023311">
    <property type="entry name" value="Methusela_ecto_dom_2"/>
</dbReference>
<evidence type="ECO:0000313" key="15">
    <source>
        <dbReference type="EnsemblMetazoa" id="SCAU013003-PA"/>
    </source>
</evidence>
<keyword evidence="10" id="KW-0675">Receptor</keyword>
<dbReference type="InterPro" id="IPR017981">
    <property type="entry name" value="GPCR_2-like_7TM"/>
</dbReference>
<keyword evidence="4 13" id="KW-0812">Transmembrane</keyword>
<keyword evidence="5" id="KW-0732">Signal</keyword>
<dbReference type="AlphaFoldDB" id="A0A1I8Q1J5"/>
<gene>
    <name evidence="15" type="primary">106093648</name>
</gene>
<keyword evidence="3" id="KW-1003">Cell membrane</keyword>
<comment type="subcellular location">
    <subcellularLocation>
        <location evidence="1">Cell membrane</location>
        <topology evidence="1">Multi-pass membrane protein</topology>
    </subcellularLocation>
</comment>
<keyword evidence="12" id="KW-0807">Transducer</keyword>
<comment type="similarity">
    <text evidence="2">Belongs to the G-protein coupled receptor 2 family. Mth subfamily.</text>
</comment>
<protein>
    <recommendedName>
        <fullName evidence="14">G-protein coupled receptors family 2 profile 2 domain-containing protein</fullName>
    </recommendedName>
</protein>
<dbReference type="InterPro" id="IPR051384">
    <property type="entry name" value="Mth_GPCR"/>
</dbReference>
<evidence type="ECO:0000256" key="7">
    <source>
        <dbReference type="ARBA" id="ARBA00023040"/>
    </source>
</evidence>
<evidence type="ECO:0000256" key="8">
    <source>
        <dbReference type="ARBA" id="ARBA00023136"/>
    </source>
</evidence>
<evidence type="ECO:0000256" key="11">
    <source>
        <dbReference type="ARBA" id="ARBA00023180"/>
    </source>
</evidence>
<accession>A0A1I8Q1J5</accession>
<dbReference type="VEuPathDB" id="VectorBase:SCAU013003"/>
<dbReference type="GO" id="GO:0008528">
    <property type="term" value="F:G protein-coupled peptide receptor activity"/>
    <property type="evidence" value="ECO:0007669"/>
    <property type="project" value="TreeGrafter"/>
</dbReference>
<dbReference type="SUPFAM" id="SSF63877">
    <property type="entry name" value="Methuselah ectodomain"/>
    <property type="match status" value="1"/>
</dbReference>
<dbReference type="PANTHER" id="PTHR47154">
    <property type="entry name" value="G-PROTEIN COUPLED RECEPTOR MTH-RELATED"/>
    <property type="match status" value="1"/>
</dbReference>
<keyword evidence="6 13" id="KW-1133">Transmembrane helix</keyword>
<dbReference type="PANTHER" id="PTHR47154:SF2">
    <property type="entry name" value="G-PROTEIN COUPLED RECEPTOR MTH-RELATED"/>
    <property type="match status" value="1"/>
</dbReference>
<evidence type="ECO:0000256" key="3">
    <source>
        <dbReference type="ARBA" id="ARBA00022475"/>
    </source>
</evidence>
<dbReference type="Gene3D" id="1.20.1070.10">
    <property type="entry name" value="Rhodopsin 7-helix transmembrane proteins"/>
    <property type="match status" value="1"/>
</dbReference>
<feature type="transmembrane region" description="Helical" evidence="13">
    <location>
        <begin position="264"/>
        <end position="288"/>
    </location>
</feature>
<evidence type="ECO:0000256" key="4">
    <source>
        <dbReference type="ARBA" id="ARBA00022692"/>
    </source>
</evidence>
<dbReference type="Pfam" id="PF00002">
    <property type="entry name" value="7tm_2"/>
    <property type="match status" value="1"/>
</dbReference>
<feature type="transmembrane region" description="Helical" evidence="13">
    <location>
        <begin position="224"/>
        <end position="252"/>
    </location>
</feature>
<evidence type="ECO:0000256" key="2">
    <source>
        <dbReference type="ARBA" id="ARBA00008979"/>
    </source>
</evidence>
<dbReference type="OrthoDB" id="6134459at2759"/>
<sequence>HVNRLSNYNYNQGFRNQEWEVDSHVRGCVCGTLRYCVKLCCERGEFFNEATFQCERIPEDYTVPQKLYITLEDESAKEVDIYEYFTPLVGTPCEKPESLSQNTDSWDLTDEGTLHVYNDDVYLNTVNYCLSPFLYDGSGEYVFVPLSCPIKNEPDWTMQLNTYAMAISVIFLLPTVLIYLLVEKLRGNMRGKLLICYLISLIGSYTIISIINISGYVFDNETCSALGFACYFFFVAAFLWLNVLCFDIWINFKDHQVNNSKRKLSIRFLCYTLYAWGTALLMTLVSMLCQWSDWMPMDYKPGIGDEVCWLDTEKWSAGIYFYWPNLIIIIINIGTFVHLSLRIYRIRKNLGKMTQKQKFFHENGVVILRLFIVMGISWIMDIASFSLRKYSFSDYLFTLTDFCNAIQGVTIFALFVLKRNVYDSVKKSVSSSPIRKSRRSSSVTASTHFSKLSTNSYAHTSSMKDNL</sequence>
<dbReference type="Proteomes" id="UP000095300">
    <property type="component" value="Unassembled WGS sequence"/>
</dbReference>
<dbReference type="STRING" id="35570.A0A1I8Q1J5"/>
<dbReference type="Gene3D" id="2.170.180.11">
    <property type="entry name" value="Methuselah ectodomain, domain 2"/>
    <property type="match status" value="1"/>
</dbReference>
<feature type="transmembrane region" description="Helical" evidence="13">
    <location>
        <begin position="163"/>
        <end position="182"/>
    </location>
</feature>
<evidence type="ECO:0000256" key="13">
    <source>
        <dbReference type="SAM" id="Phobius"/>
    </source>
</evidence>
<keyword evidence="11" id="KW-0325">Glycoprotein</keyword>
<evidence type="ECO:0000256" key="9">
    <source>
        <dbReference type="ARBA" id="ARBA00023157"/>
    </source>
</evidence>
<dbReference type="InterPro" id="IPR000832">
    <property type="entry name" value="GPCR_2_secretin-like"/>
</dbReference>
<dbReference type="GO" id="GO:0005886">
    <property type="term" value="C:plasma membrane"/>
    <property type="evidence" value="ECO:0007669"/>
    <property type="project" value="UniProtKB-SubCell"/>
</dbReference>
<evidence type="ECO:0000256" key="5">
    <source>
        <dbReference type="ARBA" id="ARBA00022729"/>
    </source>
</evidence>
<keyword evidence="8 13" id="KW-0472">Membrane</keyword>
<evidence type="ECO:0000256" key="10">
    <source>
        <dbReference type="ARBA" id="ARBA00023170"/>
    </source>
</evidence>
<dbReference type="PROSITE" id="PS50261">
    <property type="entry name" value="G_PROTEIN_RECEP_F2_4"/>
    <property type="match status" value="1"/>
</dbReference>
<name>A0A1I8Q1J5_STOCA</name>